<accession>A0A852SJQ8</accession>
<organism evidence="3 4">
    <name type="scientific">Herbiconiux flava</name>
    <dbReference type="NCBI Taxonomy" id="881268"/>
    <lineage>
        <taxon>Bacteria</taxon>
        <taxon>Bacillati</taxon>
        <taxon>Actinomycetota</taxon>
        <taxon>Actinomycetes</taxon>
        <taxon>Micrococcales</taxon>
        <taxon>Microbacteriaceae</taxon>
        <taxon>Herbiconiux</taxon>
    </lineage>
</organism>
<dbReference type="Pfam" id="PF05090">
    <property type="entry name" value="HTTM"/>
    <property type="match status" value="1"/>
</dbReference>
<feature type="transmembrane region" description="Helical" evidence="1">
    <location>
        <begin position="296"/>
        <end position="317"/>
    </location>
</feature>
<reference evidence="3 4" key="1">
    <citation type="submission" date="2020-07" db="EMBL/GenBank/DDBJ databases">
        <title>Sequencing the genomes of 1000 actinobacteria strains.</title>
        <authorList>
            <person name="Klenk H.-P."/>
        </authorList>
    </citation>
    <scope>NUCLEOTIDE SEQUENCE [LARGE SCALE GENOMIC DNA]</scope>
    <source>
        <strain evidence="3 4">DSM 26474</strain>
    </source>
</reference>
<keyword evidence="4" id="KW-1185">Reference proteome</keyword>
<feature type="transmembrane region" description="Helical" evidence="1">
    <location>
        <begin position="323"/>
        <end position="347"/>
    </location>
</feature>
<keyword evidence="1" id="KW-0472">Membrane</keyword>
<feature type="domain" description="HTTM" evidence="2">
    <location>
        <begin position="15"/>
        <end position="265"/>
    </location>
</feature>
<dbReference type="Proteomes" id="UP000549913">
    <property type="component" value="Unassembled WGS sequence"/>
</dbReference>
<sequence>MKIFDRWVLRGPFTAEDVSIYRIVFAVAALLLLPNAQFLSSYPTSFFDPPPGPFQLLSELPPFPVLVALELALALALALVVFGIHTRVASVAAGLLMVSVFGLTYSFGKIDHTIFLPLIALLVVWTGWGARHSVDALSSRVPDRPVAQWPLRLLAVLIGVGFATAAVPKFLGGWLRPGTQATEGHYWYELLIDERTVGFAPLFGHITSPIFWEPLDWLTIALEGGLIIAAISWRSFRIMIAFAAVFHLGVLIMMNILFTTNVIAYAAFLPWGAVAAWLGARGLRGPGWSARFKRRAAWIAAPLLAVAAWAASVLLPIEVEDGIKFAIIIIGGIVGGAFLVLEAIRLVRWLQGRRARSPIEASSSN</sequence>
<evidence type="ECO:0000256" key="1">
    <source>
        <dbReference type="SAM" id="Phobius"/>
    </source>
</evidence>
<feature type="transmembrane region" description="Helical" evidence="1">
    <location>
        <begin position="264"/>
        <end position="284"/>
    </location>
</feature>
<dbReference type="RefSeq" id="WP_179546336.1">
    <property type="nucleotide sequence ID" value="NZ_BSEW01000001.1"/>
</dbReference>
<dbReference type="EMBL" id="JACCBM010000001">
    <property type="protein sequence ID" value="NYD68905.1"/>
    <property type="molecule type" value="Genomic_DNA"/>
</dbReference>
<evidence type="ECO:0000313" key="3">
    <source>
        <dbReference type="EMBL" id="NYD68905.1"/>
    </source>
</evidence>
<keyword evidence="1" id="KW-1133">Transmembrane helix</keyword>
<dbReference type="InterPro" id="IPR053934">
    <property type="entry name" value="HTTM_dom"/>
</dbReference>
<name>A0A852SJQ8_9MICO</name>
<feature type="transmembrane region" description="Helical" evidence="1">
    <location>
        <begin position="114"/>
        <end position="130"/>
    </location>
</feature>
<feature type="transmembrane region" description="Helical" evidence="1">
    <location>
        <begin position="88"/>
        <end position="108"/>
    </location>
</feature>
<protein>
    <recommendedName>
        <fullName evidence="2">HTTM domain-containing protein</fullName>
    </recommendedName>
</protein>
<dbReference type="AlphaFoldDB" id="A0A852SJQ8"/>
<feature type="transmembrane region" description="Helical" evidence="1">
    <location>
        <begin position="240"/>
        <end position="258"/>
    </location>
</feature>
<evidence type="ECO:0000259" key="2">
    <source>
        <dbReference type="Pfam" id="PF05090"/>
    </source>
</evidence>
<comment type="caution">
    <text evidence="3">The sequence shown here is derived from an EMBL/GenBank/DDBJ whole genome shotgun (WGS) entry which is preliminary data.</text>
</comment>
<gene>
    <name evidence="3" type="ORF">BJ984_000063</name>
</gene>
<proteinExistence type="predicted"/>
<feature type="transmembrane region" description="Helical" evidence="1">
    <location>
        <begin position="20"/>
        <end position="40"/>
    </location>
</feature>
<evidence type="ECO:0000313" key="4">
    <source>
        <dbReference type="Proteomes" id="UP000549913"/>
    </source>
</evidence>
<feature type="transmembrane region" description="Helical" evidence="1">
    <location>
        <begin position="217"/>
        <end position="233"/>
    </location>
</feature>
<feature type="transmembrane region" description="Helical" evidence="1">
    <location>
        <begin position="151"/>
        <end position="171"/>
    </location>
</feature>
<feature type="transmembrane region" description="Helical" evidence="1">
    <location>
        <begin position="60"/>
        <end position="81"/>
    </location>
</feature>
<keyword evidence="1" id="KW-0812">Transmembrane</keyword>